<proteinExistence type="predicted"/>
<accession>A0ABM8E985</accession>
<dbReference type="InterPro" id="IPR044880">
    <property type="entry name" value="NCX_ion-bd_dom_sf"/>
</dbReference>
<protein>
    <recommendedName>
        <fullName evidence="6">Sodium/calcium exchanger membrane region domain-containing protein</fullName>
    </recommendedName>
</protein>
<comment type="subcellular location">
    <subcellularLocation>
        <location evidence="1">Membrane</location>
        <topology evidence="1">Multi-pass membrane protein</topology>
    </subcellularLocation>
</comment>
<feature type="transmembrane region" description="Helical" evidence="5">
    <location>
        <begin position="177"/>
        <end position="201"/>
    </location>
</feature>
<feature type="transmembrane region" description="Helical" evidence="5">
    <location>
        <begin position="213"/>
        <end position="237"/>
    </location>
</feature>
<evidence type="ECO:0000256" key="1">
    <source>
        <dbReference type="ARBA" id="ARBA00004141"/>
    </source>
</evidence>
<keyword evidence="3 5" id="KW-1133">Transmembrane helix</keyword>
<feature type="transmembrane region" description="Helical" evidence="5">
    <location>
        <begin position="104"/>
        <end position="125"/>
    </location>
</feature>
<keyword evidence="4 5" id="KW-0472">Membrane</keyword>
<evidence type="ECO:0000256" key="5">
    <source>
        <dbReference type="SAM" id="Phobius"/>
    </source>
</evidence>
<feature type="transmembrane region" description="Helical" evidence="5">
    <location>
        <begin position="74"/>
        <end position="92"/>
    </location>
</feature>
<dbReference type="InterPro" id="IPR004481">
    <property type="entry name" value="K/Na/Ca-exchanger"/>
</dbReference>
<name>A0ABM8E985_9HYPH</name>
<evidence type="ECO:0000313" key="7">
    <source>
        <dbReference type="EMBL" id="BDV34449.1"/>
    </source>
</evidence>
<dbReference type="Gene3D" id="1.20.1420.30">
    <property type="entry name" value="NCX, central ion-binding region"/>
    <property type="match status" value="1"/>
</dbReference>
<dbReference type="Proteomes" id="UP001317629">
    <property type="component" value="Chromosome"/>
</dbReference>
<feature type="transmembrane region" description="Helical" evidence="5">
    <location>
        <begin position="137"/>
        <end position="156"/>
    </location>
</feature>
<feature type="transmembrane region" description="Helical" evidence="5">
    <location>
        <begin position="312"/>
        <end position="332"/>
    </location>
</feature>
<dbReference type="EMBL" id="AP027142">
    <property type="protein sequence ID" value="BDV34449.1"/>
    <property type="molecule type" value="Genomic_DNA"/>
</dbReference>
<feature type="domain" description="Sodium/calcium exchanger membrane region" evidence="6">
    <location>
        <begin position="5"/>
        <end position="149"/>
    </location>
</feature>
<evidence type="ECO:0000313" key="8">
    <source>
        <dbReference type="Proteomes" id="UP001317629"/>
    </source>
</evidence>
<feature type="domain" description="Sodium/calcium exchanger membrane region" evidence="6">
    <location>
        <begin position="183"/>
        <end position="331"/>
    </location>
</feature>
<evidence type="ECO:0000256" key="4">
    <source>
        <dbReference type="ARBA" id="ARBA00023136"/>
    </source>
</evidence>
<dbReference type="Pfam" id="PF01699">
    <property type="entry name" value="Na_Ca_ex"/>
    <property type="match status" value="2"/>
</dbReference>
<evidence type="ECO:0000259" key="6">
    <source>
        <dbReference type="Pfam" id="PF01699"/>
    </source>
</evidence>
<dbReference type="PANTHER" id="PTHR10846:SF8">
    <property type="entry name" value="INNER MEMBRANE PROTEIN YRBG"/>
    <property type="match status" value="1"/>
</dbReference>
<keyword evidence="2 5" id="KW-0812">Transmembrane</keyword>
<sequence>MMEVWGKFVVCVSLIAVAGPSLSRYGDVIAQKTGLSRGWIGLLLLATATSLPELFTGVSAVTAAAAPNIAVGDALGSCIFNLVILVLLDVMSRESSVFTRMDQGHVLTAGFGVILIGFAGASVLVGSSGFAPAFSHIGIFTPVLIVLYLVAMRALFDYEARRPVTWDTQDARPGVGLARAVLGYLAAAVVVAAAGIWLPFVGMEISEAMGWRATFVGTLFIAAATSAPEMIVTLAAVRIGALDMGIANLLGSNLFNMLILAIDDVAYRSGALFAAVSPTHAVTAFAAVIMSGIVIVALLYRPSTRFFGLMGWTSLALSACYFLSSYVIYLYGH</sequence>
<organism evidence="7 8">
    <name type="scientific">Methylocystis iwaonis</name>
    <dbReference type="NCBI Taxonomy" id="2885079"/>
    <lineage>
        <taxon>Bacteria</taxon>
        <taxon>Pseudomonadati</taxon>
        <taxon>Pseudomonadota</taxon>
        <taxon>Alphaproteobacteria</taxon>
        <taxon>Hyphomicrobiales</taxon>
        <taxon>Methylocystaceae</taxon>
        <taxon>Methylocystis</taxon>
    </lineage>
</organism>
<feature type="transmembrane region" description="Helical" evidence="5">
    <location>
        <begin position="244"/>
        <end position="262"/>
    </location>
</feature>
<evidence type="ECO:0000256" key="3">
    <source>
        <dbReference type="ARBA" id="ARBA00022989"/>
    </source>
</evidence>
<gene>
    <name evidence="7" type="ORF">SS37A_19780</name>
</gene>
<feature type="transmembrane region" description="Helical" evidence="5">
    <location>
        <begin position="282"/>
        <end position="300"/>
    </location>
</feature>
<reference evidence="7 8" key="1">
    <citation type="journal article" date="2023" name="Int. J. Syst. Evol. Microbiol.">
        <title>Methylocystis iwaonis sp. nov., a type II methane-oxidizing bacterium from surface soil of a rice paddy field in Japan, and emended description of the genus Methylocystis (ex Whittenbury et al. 1970) Bowman et al. 1993.</title>
        <authorList>
            <person name="Kaise H."/>
            <person name="Sawadogo J.B."/>
            <person name="Alam M.S."/>
            <person name="Ueno C."/>
            <person name="Dianou D."/>
            <person name="Shinjo R."/>
            <person name="Asakawa S."/>
        </authorList>
    </citation>
    <scope>NUCLEOTIDE SEQUENCE [LARGE SCALE GENOMIC DNA]</scope>
    <source>
        <strain evidence="7 8">SS37A-Re</strain>
    </source>
</reference>
<evidence type="ECO:0000256" key="2">
    <source>
        <dbReference type="ARBA" id="ARBA00022692"/>
    </source>
</evidence>
<dbReference type="PANTHER" id="PTHR10846">
    <property type="entry name" value="SODIUM/POTASSIUM/CALCIUM EXCHANGER"/>
    <property type="match status" value="1"/>
</dbReference>
<keyword evidence="8" id="KW-1185">Reference proteome</keyword>
<dbReference type="InterPro" id="IPR004837">
    <property type="entry name" value="NaCa_Exmemb"/>
</dbReference>